<dbReference type="InterPro" id="IPR047111">
    <property type="entry name" value="YbaP-like"/>
</dbReference>
<comment type="caution">
    <text evidence="1">The sequence shown here is derived from an EMBL/GenBank/DDBJ whole genome shotgun (WGS) entry which is preliminary data.</text>
</comment>
<dbReference type="PANTHER" id="PTHR40590:SF1">
    <property type="entry name" value="CYTOPLASMIC PROTEIN"/>
    <property type="match status" value="1"/>
</dbReference>
<organism evidence="1 2">
    <name type="scientific">Prosthecodimorpha hirschii</name>
    <dbReference type="NCBI Taxonomy" id="665126"/>
    <lineage>
        <taxon>Bacteria</taxon>
        <taxon>Pseudomonadati</taxon>
        <taxon>Pseudomonadota</taxon>
        <taxon>Alphaproteobacteria</taxon>
        <taxon>Hyphomicrobiales</taxon>
        <taxon>Ancalomicrobiaceae</taxon>
        <taxon>Prosthecodimorpha</taxon>
    </lineage>
</organism>
<gene>
    <name evidence="1" type="ORF">ABB55_18550</name>
</gene>
<accession>A0A0P6VRY2</accession>
<evidence type="ECO:0000313" key="1">
    <source>
        <dbReference type="EMBL" id="KPL53963.1"/>
    </source>
</evidence>
<name>A0A0P6VRY2_9HYPH</name>
<dbReference type="Pfam" id="PF01963">
    <property type="entry name" value="TraB_PrgY_gumN"/>
    <property type="match status" value="1"/>
</dbReference>
<dbReference type="Proteomes" id="UP000048984">
    <property type="component" value="Unassembled WGS sequence"/>
</dbReference>
<dbReference type="CDD" id="cd14789">
    <property type="entry name" value="Tiki"/>
    <property type="match status" value="1"/>
</dbReference>
<dbReference type="RefSeq" id="WP_054360128.1">
    <property type="nucleotide sequence ID" value="NZ_LJYW01000001.1"/>
</dbReference>
<dbReference type="InterPro" id="IPR002816">
    <property type="entry name" value="TraB/PrgY/GumN_fam"/>
</dbReference>
<sequence length="312" mass="33610">MAIGTVGRRWPGRSVWRSVRRLVGRLRWIGAALAVAIALAQPVAAAPDLWRIGDGDTSIYLFGTTHLGGRDVVWRSALFDDILARSRSVWLEAEPAANPADLEAEMIAAGGDPTRGLLDRLAGPERERLNRIAGRLGLRPDRLAGLRPWAAAMLLVEAAARRDGYVAGGIEREIVGLAEARGASVSGLEAAETTLEIFAGLEATEAAALLSVTLADLDSPAPQYRRLLAAWKSGDEPAIEAAGIAEMRAASEALYRGLIADRNRRWLDQFEMMMLGSGEHVVIVGSLHLVGPDRLQTLLAARGYSVERLTQR</sequence>
<protein>
    <recommendedName>
        <fullName evidence="3">Polysaccharide biosynthesis protein GumN</fullName>
    </recommendedName>
</protein>
<evidence type="ECO:0000313" key="2">
    <source>
        <dbReference type="Proteomes" id="UP000048984"/>
    </source>
</evidence>
<dbReference type="STRING" id="665126.ABB55_18550"/>
<evidence type="ECO:0008006" key="3">
    <source>
        <dbReference type="Google" id="ProtNLM"/>
    </source>
</evidence>
<reference evidence="1 2" key="1">
    <citation type="submission" date="2015-09" db="EMBL/GenBank/DDBJ databases">
        <authorList>
            <person name="Jackson K.R."/>
            <person name="Lunt B.L."/>
            <person name="Fisher J.N.B."/>
            <person name="Gardner A.V."/>
            <person name="Bailey M.E."/>
            <person name="Deus L.M."/>
            <person name="Earl A.S."/>
            <person name="Gibby P.D."/>
            <person name="Hartmann K.A."/>
            <person name="Liu J.E."/>
            <person name="Manci A.M."/>
            <person name="Nielsen D.A."/>
            <person name="Solomon M.B."/>
            <person name="Breakwell D.P."/>
            <person name="Burnett S.H."/>
            <person name="Grose J.H."/>
        </authorList>
    </citation>
    <scope>NUCLEOTIDE SEQUENCE [LARGE SCALE GENOMIC DNA]</scope>
    <source>
        <strain evidence="1 2">16</strain>
    </source>
</reference>
<dbReference type="AlphaFoldDB" id="A0A0P6VRY2"/>
<dbReference type="PANTHER" id="PTHR40590">
    <property type="entry name" value="CYTOPLASMIC PROTEIN-RELATED"/>
    <property type="match status" value="1"/>
</dbReference>
<reference evidence="1 2" key="2">
    <citation type="submission" date="2015-10" db="EMBL/GenBank/DDBJ databases">
        <title>Draft Genome Sequence of Prosthecomicrobium hirschii ATCC 27832.</title>
        <authorList>
            <person name="Daniel J."/>
            <person name="Givan S.A."/>
            <person name="Brun Y.V."/>
            <person name="Brown P.J."/>
        </authorList>
    </citation>
    <scope>NUCLEOTIDE SEQUENCE [LARGE SCALE GENOMIC DNA]</scope>
    <source>
        <strain evidence="1 2">16</strain>
    </source>
</reference>
<dbReference type="EMBL" id="LJYW01000001">
    <property type="protein sequence ID" value="KPL53963.1"/>
    <property type="molecule type" value="Genomic_DNA"/>
</dbReference>
<proteinExistence type="predicted"/>
<keyword evidence="2" id="KW-1185">Reference proteome</keyword>